<keyword evidence="2" id="KW-1133">Transmembrane helix</keyword>
<evidence type="ECO:0000313" key="3">
    <source>
        <dbReference type="EMBL" id="GLC50574.1"/>
    </source>
</evidence>
<keyword evidence="2" id="KW-0812">Transmembrane</keyword>
<keyword evidence="2" id="KW-0472">Membrane</keyword>
<name>A0A9W6BEC2_9CHLO</name>
<evidence type="ECO:0000256" key="2">
    <source>
        <dbReference type="SAM" id="Phobius"/>
    </source>
</evidence>
<dbReference type="AlphaFoldDB" id="A0A9W6BEC2"/>
<keyword evidence="4" id="KW-1185">Reference proteome</keyword>
<evidence type="ECO:0000313" key="4">
    <source>
        <dbReference type="Proteomes" id="UP001165080"/>
    </source>
</evidence>
<gene>
    <name evidence="3" type="primary">PLEST010450</name>
    <name evidence="3" type="ORF">PLESTB_000394800</name>
</gene>
<evidence type="ECO:0000256" key="1">
    <source>
        <dbReference type="SAM" id="MobiDB-lite"/>
    </source>
</evidence>
<reference evidence="3 4" key="1">
    <citation type="journal article" date="2023" name="Commun. Biol.">
        <title>Reorganization of the ancestral sex-determining regions during the evolution of trioecy in Pleodorina starrii.</title>
        <authorList>
            <person name="Takahashi K."/>
            <person name="Suzuki S."/>
            <person name="Kawai-Toyooka H."/>
            <person name="Yamamoto K."/>
            <person name="Hamaji T."/>
            <person name="Ootsuki R."/>
            <person name="Yamaguchi H."/>
            <person name="Kawachi M."/>
            <person name="Higashiyama T."/>
            <person name="Nozaki H."/>
        </authorList>
    </citation>
    <scope>NUCLEOTIDE SEQUENCE [LARGE SCALE GENOMIC DNA]</scope>
    <source>
        <strain evidence="3 4">NIES-4479</strain>
    </source>
</reference>
<comment type="caution">
    <text evidence="3">The sequence shown here is derived from an EMBL/GenBank/DDBJ whole genome shotgun (WGS) entry which is preliminary data.</text>
</comment>
<accession>A0A9W6BEC2</accession>
<feature type="region of interest" description="Disordered" evidence="1">
    <location>
        <begin position="115"/>
        <end position="149"/>
    </location>
</feature>
<proteinExistence type="predicted"/>
<feature type="transmembrane region" description="Helical" evidence="2">
    <location>
        <begin position="156"/>
        <end position="177"/>
    </location>
</feature>
<dbReference type="Proteomes" id="UP001165080">
    <property type="component" value="Unassembled WGS sequence"/>
</dbReference>
<sequence>MTLPPLSKTIIPPHLRHTVHQVVPHLAVAFQGKTYRIPVRPGPMGMAEFKARLRRELDIPDRTPFHVSFQCAEPSSGKTFTLSGMQCFNAAATCAAVSAAKRAVGEDGGFLWDEHTADPRDIIDPPDEPPGQAWPRRSSQGGEAPPYGSVRRRPRLYTMAAAALCCLAAGVITAVVWSS</sequence>
<organism evidence="3 4">
    <name type="scientific">Pleodorina starrii</name>
    <dbReference type="NCBI Taxonomy" id="330485"/>
    <lineage>
        <taxon>Eukaryota</taxon>
        <taxon>Viridiplantae</taxon>
        <taxon>Chlorophyta</taxon>
        <taxon>core chlorophytes</taxon>
        <taxon>Chlorophyceae</taxon>
        <taxon>CS clade</taxon>
        <taxon>Chlamydomonadales</taxon>
        <taxon>Volvocaceae</taxon>
        <taxon>Pleodorina</taxon>
    </lineage>
</organism>
<protein>
    <submittedName>
        <fullName evidence="3">Uncharacterized protein</fullName>
    </submittedName>
</protein>
<dbReference type="EMBL" id="BRXU01000003">
    <property type="protein sequence ID" value="GLC50574.1"/>
    <property type="molecule type" value="Genomic_DNA"/>
</dbReference>